<evidence type="ECO:0000313" key="2">
    <source>
        <dbReference type="EMBL" id="CAG2249041.1"/>
    </source>
</evidence>
<feature type="coiled-coil region" evidence="1">
    <location>
        <begin position="17"/>
        <end position="48"/>
    </location>
</feature>
<accession>A0A8S3V4F3</accession>
<proteinExistence type="predicted"/>
<reference evidence="2" key="1">
    <citation type="submission" date="2021-03" db="EMBL/GenBank/DDBJ databases">
        <authorList>
            <person name="Bekaert M."/>
        </authorList>
    </citation>
    <scope>NUCLEOTIDE SEQUENCE</scope>
</reference>
<dbReference type="AlphaFoldDB" id="A0A8S3V4F3"/>
<organism evidence="2 3">
    <name type="scientific">Mytilus edulis</name>
    <name type="common">Blue mussel</name>
    <dbReference type="NCBI Taxonomy" id="6550"/>
    <lineage>
        <taxon>Eukaryota</taxon>
        <taxon>Metazoa</taxon>
        <taxon>Spiralia</taxon>
        <taxon>Lophotrochozoa</taxon>
        <taxon>Mollusca</taxon>
        <taxon>Bivalvia</taxon>
        <taxon>Autobranchia</taxon>
        <taxon>Pteriomorphia</taxon>
        <taxon>Mytilida</taxon>
        <taxon>Mytiloidea</taxon>
        <taxon>Mytilidae</taxon>
        <taxon>Mytilinae</taxon>
        <taxon>Mytilus</taxon>
    </lineage>
</organism>
<dbReference type="Gene3D" id="2.120.10.30">
    <property type="entry name" value="TolB, C-terminal domain"/>
    <property type="match status" value="1"/>
</dbReference>
<sequence>MFPIDEAIKSSRSSTLFDSLEKSLKDIQENIERVVKDREANLDEIKQQHLKGLNDIKAQIFTAVPPRSKSIDDFTASLINEFQLPLGQSRTCITGSSVFPDGRMVFADCFFNNRLIIVQSDCSLSTEISLSPLYPFDVTCIDDKTVAVTMFSDNKIQIIDTKSKQVTKTINTGAGRGITYRQGQIIYCEKEKGIVGIQLSNFKIYTLVEDCTIKNNYSFIATSGENLYYTDNGYTVKCYSVKGDNHWEYKNKSIMNGVTGIAVDQHGIVSVISNSNERVVLISSDGKNSRTLLTAKDGITNSCGMYFHVKKLCFVSYPESSSNLTLPNT</sequence>
<dbReference type="OrthoDB" id="6081500at2759"/>
<evidence type="ECO:0000256" key="1">
    <source>
        <dbReference type="SAM" id="Coils"/>
    </source>
</evidence>
<keyword evidence="1" id="KW-0175">Coiled coil</keyword>
<keyword evidence="3" id="KW-1185">Reference proteome</keyword>
<dbReference type="Proteomes" id="UP000683360">
    <property type="component" value="Unassembled WGS sequence"/>
</dbReference>
<dbReference type="SUPFAM" id="SSF63829">
    <property type="entry name" value="Calcium-dependent phosphotriesterase"/>
    <property type="match status" value="1"/>
</dbReference>
<name>A0A8S3V4F3_MYTED</name>
<evidence type="ECO:0000313" key="3">
    <source>
        <dbReference type="Proteomes" id="UP000683360"/>
    </source>
</evidence>
<dbReference type="InterPro" id="IPR011042">
    <property type="entry name" value="6-blade_b-propeller_TolB-like"/>
</dbReference>
<dbReference type="EMBL" id="CAJPWZ010002959">
    <property type="protein sequence ID" value="CAG2249041.1"/>
    <property type="molecule type" value="Genomic_DNA"/>
</dbReference>
<gene>
    <name evidence="2" type="ORF">MEDL_60862</name>
</gene>
<protein>
    <submittedName>
        <fullName evidence="2">Uncharacterized protein</fullName>
    </submittedName>
</protein>
<comment type="caution">
    <text evidence="2">The sequence shown here is derived from an EMBL/GenBank/DDBJ whole genome shotgun (WGS) entry which is preliminary data.</text>
</comment>